<gene>
    <name evidence="2" type="ORF">FDO65_09560</name>
</gene>
<proteinExistence type="predicted"/>
<dbReference type="GO" id="GO:0016787">
    <property type="term" value="F:hydrolase activity"/>
    <property type="evidence" value="ECO:0007669"/>
    <property type="project" value="UniProtKB-KW"/>
</dbReference>
<dbReference type="AlphaFoldDB" id="A0A4U6QMC3"/>
<name>A0A4U6QMC3_9ACTN</name>
<dbReference type="InterPro" id="IPR029058">
    <property type="entry name" value="AB_hydrolase_fold"/>
</dbReference>
<dbReference type="OrthoDB" id="63519at2"/>
<dbReference type="Pfam" id="PF12697">
    <property type="entry name" value="Abhydrolase_6"/>
    <property type="match status" value="1"/>
</dbReference>
<dbReference type="Proteomes" id="UP000306985">
    <property type="component" value="Unassembled WGS sequence"/>
</dbReference>
<dbReference type="PANTHER" id="PTHR43798">
    <property type="entry name" value="MONOACYLGLYCEROL LIPASE"/>
    <property type="match status" value="1"/>
</dbReference>
<dbReference type="EMBL" id="SZZH01000001">
    <property type="protein sequence ID" value="TKV61770.1"/>
    <property type="molecule type" value="Genomic_DNA"/>
</dbReference>
<dbReference type="RefSeq" id="WP_137449075.1">
    <property type="nucleotide sequence ID" value="NZ_SZZH01000001.1"/>
</dbReference>
<dbReference type="Gene3D" id="3.40.50.1820">
    <property type="entry name" value="alpha/beta hydrolase"/>
    <property type="match status" value="1"/>
</dbReference>
<organism evidence="2 3">
    <name type="scientific">Nakamurella flava</name>
    <dbReference type="NCBI Taxonomy" id="2576308"/>
    <lineage>
        <taxon>Bacteria</taxon>
        <taxon>Bacillati</taxon>
        <taxon>Actinomycetota</taxon>
        <taxon>Actinomycetes</taxon>
        <taxon>Nakamurellales</taxon>
        <taxon>Nakamurellaceae</taxon>
        <taxon>Nakamurella</taxon>
    </lineage>
</organism>
<dbReference type="SUPFAM" id="SSF53474">
    <property type="entry name" value="alpha/beta-Hydrolases"/>
    <property type="match status" value="1"/>
</dbReference>
<keyword evidence="2" id="KW-0378">Hydrolase</keyword>
<evidence type="ECO:0000313" key="3">
    <source>
        <dbReference type="Proteomes" id="UP000306985"/>
    </source>
</evidence>
<comment type="caution">
    <text evidence="2">The sequence shown here is derived from an EMBL/GenBank/DDBJ whole genome shotgun (WGS) entry which is preliminary data.</text>
</comment>
<accession>A0A4U6QMC3</accession>
<protein>
    <submittedName>
        <fullName evidence="2">Alpha/beta hydrolase</fullName>
    </submittedName>
</protein>
<evidence type="ECO:0000313" key="2">
    <source>
        <dbReference type="EMBL" id="TKV61770.1"/>
    </source>
</evidence>
<dbReference type="InterPro" id="IPR000073">
    <property type="entry name" value="AB_hydrolase_1"/>
</dbReference>
<feature type="domain" description="AB hydrolase-1" evidence="1">
    <location>
        <begin position="49"/>
        <end position="276"/>
    </location>
</feature>
<reference evidence="2 3" key="1">
    <citation type="submission" date="2019-05" db="EMBL/GenBank/DDBJ databases">
        <title>Nakamurella sp. N5BH11, whole genome shotgun sequence.</title>
        <authorList>
            <person name="Tuo L."/>
        </authorList>
    </citation>
    <scope>NUCLEOTIDE SEQUENCE [LARGE SCALE GENOMIC DNA]</scope>
    <source>
        <strain evidence="2 3">N5BH11</strain>
    </source>
</reference>
<dbReference type="InterPro" id="IPR050266">
    <property type="entry name" value="AB_hydrolase_sf"/>
</dbReference>
<sequence length="286" mass="30222">MTSDATVIADARTGSATADAVTPPVEYGTTLSADGTTLGYYRRGSGPALVITHGSIATGDQWLPATEHLAEHFTCFVHDRRGRGRSGDHATYDLSTEVDDIAAMMAVAGPGAHLLGHSYGALCTLAYAERLPLDGTLILFEPPLAVHGPVAGAGLARYRELVDAGDLDGALEHALVNFVRLPAEAIPYVRQTPLWDQCVPLTPTWVRELEQIDARGADLDHYASITAPTHLIAGTGTTAFLYESAHRLVGIVPGAGITDLPDLDHFAHVAAPELFATTVRQAVSGR</sequence>
<evidence type="ECO:0000259" key="1">
    <source>
        <dbReference type="Pfam" id="PF12697"/>
    </source>
</evidence>
<keyword evidence="3" id="KW-1185">Reference proteome</keyword>